<name>A0ABY0IJK4_9BACT</name>
<organism evidence="2 3">
    <name type="scientific">Halobacteriovorax vibrionivorans</name>
    <dbReference type="NCBI Taxonomy" id="2152716"/>
    <lineage>
        <taxon>Bacteria</taxon>
        <taxon>Pseudomonadati</taxon>
        <taxon>Bdellovibrionota</taxon>
        <taxon>Bacteriovoracia</taxon>
        <taxon>Bacteriovoracales</taxon>
        <taxon>Halobacteriovoraceae</taxon>
        <taxon>Halobacteriovorax</taxon>
    </lineage>
</organism>
<dbReference type="EMBL" id="QDKL01000001">
    <property type="protein sequence ID" value="RZF23140.1"/>
    <property type="molecule type" value="Genomic_DNA"/>
</dbReference>
<feature type="chain" id="PRO_5045541909" description="POTRA domain-containing protein" evidence="1">
    <location>
        <begin position="20"/>
        <end position="245"/>
    </location>
</feature>
<accession>A0ABY0IJK4</accession>
<reference evidence="3" key="1">
    <citation type="journal article" date="2019" name="Int. J. Syst. Evol. Microbiol.">
        <title>Halobacteriovorax valvorus sp. nov., a novel prokaryotic predator isolated from coastal seawater of China.</title>
        <authorList>
            <person name="Chen M.-X."/>
        </authorList>
    </citation>
    <scope>NUCLEOTIDE SEQUENCE [LARGE SCALE GENOMIC DNA]</scope>
    <source>
        <strain evidence="3">BL9</strain>
    </source>
</reference>
<evidence type="ECO:0008006" key="4">
    <source>
        <dbReference type="Google" id="ProtNLM"/>
    </source>
</evidence>
<sequence length="245" mass="28083">MKKVFGIITFLMMSTSILATSRPMEKIKYKTAFGKCPSRAAGTLTLKLVKDFEKNSSLRSMKNLIDHDKLKEKHFLSDYTIKYDPLQGMLNFIYECPSPLMKVQIYKENGMESYEAILVENGQLFDPTYEILLRTEKKLSYSLPYLAIPVGEMDKDVQRKITKIVSGLDLVFRKLISEVIVSDNKELTMILSIKGKPSSVFMGKDEWPLKVDKLTQIISYMNKKKKVPSVINITNSKKVVVKFND</sequence>
<gene>
    <name evidence="2" type="ORF">DAY19_05065</name>
</gene>
<evidence type="ECO:0000256" key="1">
    <source>
        <dbReference type="SAM" id="SignalP"/>
    </source>
</evidence>
<evidence type="ECO:0000313" key="2">
    <source>
        <dbReference type="EMBL" id="RZF23140.1"/>
    </source>
</evidence>
<dbReference type="RefSeq" id="WP_114706087.1">
    <property type="nucleotide sequence ID" value="NZ_QDKL01000001.1"/>
</dbReference>
<evidence type="ECO:0000313" key="3">
    <source>
        <dbReference type="Proteomes" id="UP000443582"/>
    </source>
</evidence>
<comment type="caution">
    <text evidence="2">The sequence shown here is derived from an EMBL/GenBank/DDBJ whole genome shotgun (WGS) entry which is preliminary data.</text>
</comment>
<keyword evidence="3" id="KW-1185">Reference proteome</keyword>
<keyword evidence="1" id="KW-0732">Signal</keyword>
<feature type="signal peptide" evidence="1">
    <location>
        <begin position="1"/>
        <end position="19"/>
    </location>
</feature>
<proteinExistence type="predicted"/>
<dbReference type="Proteomes" id="UP000443582">
    <property type="component" value="Unassembled WGS sequence"/>
</dbReference>
<protein>
    <recommendedName>
        <fullName evidence="4">POTRA domain-containing protein</fullName>
    </recommendedName>
</protein>